<proteinExistence type="predicted"/>
<dbReference type="Proteomes" id="UP001234297">
    <property type="component" value="Chromosome 8"/>
</dbReference>
<evidence type="ECO:0000313" key="2">
    <source>
        <dbReference type="Proteomes" id="UP001234297"/>
    </source>
</evidence>
<protein>
    <submittedName>
        <fullName evidence="1">Uncharacterized protein</fullName>
    </submittedName>
</protein>
<reference evidence="1 2" key="1">
    <citation type="journal article" date="2022" name="Hortic Res">
        <title>A haplotype resolved chromosomal level avocado genome allows analysis of novel avocado genes.</title>
        <authorList>
            <person name="Nath O."/>
            <person name="Fletcher S.J."/>
            <person name="Hayward A."/>
            <person name="Shaw L.M."/>
            <person name="Masouleh A.K."/>
            <person name="Furtado A."/>
            <person name="Henry R.J."/>
            <person name="Mitter N."/>
        </authorList>
    </citation>
    <scope>NUCLEOTIDE SEQUENCE [LARGE SCALE GENOMIC DNA]</scope>
    <source>
        <strain evidence="2">cv. Hass</strain>
    </source>
</reference>
<name>A0ACC2LKL4_PERAE</name>
<organism evidence="1 2">
    <name type="scientific">Persea americana</name>
    <name type="common">Avocado</name>
    <dbReference type="NCBI Taxonomy" id="3435"/>
    <lineage>
        <taxon>Eukaryota</taxon>
        <taxon>Viridiplantae</taxon>
        <taxon>Streptophyta</taxon>
        <taxon>Embryophyta</taxon>
        <taxon>Tracheophyta</taxon>
        <taxon>Spermatophyta</taxon>
        <taxon>Magnoliopsida</taxon>
        <taxon>Magnoliidae</taxon>
        <taxon>Laurales</taxon>
        <taxon>Lauraceae</taxon>
        <taxon>Persea</taxon>
    </lineage>
</organism>
<gene>
    <name evidence="1" type="ORF">MRB53_026867</name>
</gene>
<evidence type="ECO:0000313" key="1">
    <source>
        <dbReference type="EMBL" id="KAJ8633531.1"/>
    </source>
</evidence>
<dbReference type="EMBL" id="CM056816">
    <property type="protein sequence ID" value="KAJ8633531.1"/>
    <property type="molecule type" value="Genomic_DNA"/>
</dbReference>
<keyword evidence="2" id="KW-1185">Reference proteome</keyword>
<comment type="caution">
    <text evidence="1">The sequence shown here is derived from an EMBL/GenBank/DDBJ whole genome shotgun (WGS) entry which is preliminary data.</text>
</comment>
<accession>A0ACC2LKL4</accession>
<sequence length="76" mass="7757">MPTPNFATPTTTISTNLTISATSAAEDIGLQKVRSDSETDIPVGGAAAKSTELSSPKRPSSSSSTLQTLTAPGHRL</sequence>